<dbReference type="Proteomes" id="UP000283652">
    <property type="component" value="Unassembled WGS sequence"/>
</dbReference>
<evidence type="ECO:0000313" key="4">
    <source>
        <dbReference type="EMBL" id="RHN15178.1"/>
    </source>
</evidence>
<dbReference type="EMBL" id="QSQQ01000025">
    <property type="protein sequence ID" value="RGK44065.1"/>
    <property type="molecule type" value="Genomic_DNA"/>
</dbReference>
<organism evidence="1 5">
    <name type="scientific">Dorea formicigenerans</name>
    <dbReference type="NCBI Taxonomy" id="39486"/>
    <lineage>
        <taxon>Bacteria</taxon>
        <taxon>Bacillati</taxon>
        <taxon>Bacillota</taxon>
        <taxon>Clostridia</taxon>
        <taxon>Lachnospirales</taxon>
        <taxon>Lachnospiraceae</taxon>
        <taxon>Dorea</taxon>
    </lineage>
</organism>
<evidence type="ECO:0000313" key="1">
    <source>
        <dbReference type="EMBL" id="RGI85659.1"/>
    </source>
</evidence>
<dbReference type="EMBL" id="QRQQ01000009">
    <property type="protein sequence ID" value="RHN15178.1"/>
    <property type="molecule type" value="Genomic_DNA"/>
</dbReference>
<dbReference type="Pfam" id="PF12784">
    <property type="entry name" value="PDDEXK_2"/>
    <property type="match status" value="1"/>
</dbReference>
<evidence type="ECO:0000313" key="3">
    <source>
        <dbReference type="EMBL" id="RGR57896.1"/>
    </source>
</evidence>
<comment type="caution">
    <text evidence="1">The sequence shown here is derived from an EMBL/GenBank/DDBJ whole genome shotgun (WGS) entry which is preliminary data.</text>
</comment>
<dbReference type="InterPro" id="IPR010106">
    <property type="entry name" value="RpnA"/>
</dbReference>
<name>A0A3E4F8A0_9FIRM</name>
<dbReference type="PANTHER" id="PTHR41317">
    <property type="entry name" value="PD-(D_E)XK NUCLEASE FAMILY TRANSPOSASE"/>
    <property type="match status" value="1"/>
</dbReference>
<dbReference type="NCBIfam" id="TIGR01784">
    <property type="entry name" value="T_den_put_tspse"/>
    <property type="match status" value="1"/>
</dbReference>
<evidence type="ECO:0000313" key="5">
    <source>
        <dbReference type="Proteomes" id="UP000260664"/>
    </source>
</evidence>
<evidence type="ECO:0000313" key="6">
    <source>
        <dbReference type="Proteomes" id="UP000261208"/>
    </source>
</evidence>
<dbReference type="EMBL" id="QSOI01000003">
    <property type="protein sequence ID" value="RGI85659.1"/>
    <property type="molecule type" value="Genomic_DNA"/>
</dbReference>
<dbReference type="EMBL" id="QRUK01000021">
    <property type="protein sequence ID" value="RGR57896.1"/>
    <property type="molecule type" value="Genomic_DNA"/>
</dbReference>
<gene>
    <name evidence="3" type="ORF">DWY33_10985</name>
    <name evidence="4" type="ORF">DWZ24_10635</name>
    <name evidence="2" type="ORF">DXD10_14830</name>
    <name evidence="1" type="ORF">DXD84_02870</name>
</gene>
<reference evidence="5 6" key="1">
    <citation type="submission" date="2018-08" db="EMBL/GenBank/DDBJ databases">
        <title>A genome reference for cultivated species of the human gut microbiota.</title>
        <authorList>
            <person name="Zou Y."/>
            <person name="Xue W."/>
            <person name="Luo G."/>
        </authorList>
    </citation>
    <scope>NUCLEOTIDE SEQUENCE [LARGE SCALE GENOMIC DNA]</scope>
    <source>
        <strain evidence="3 7">AF25-11</strain>
        <strain evidence="4 8">AF31-13BH</strain>
        <strain evidence="2 6">TF11-11</strain>
        <strain evidence="1 5">TM09-19AC</strain>
    </source>
</reference>
<proteinExistence type="predicted"/>
<evidence type="ECO:0000313" key="2">
    <source>
        <dbReference type="EMBL" id="RGK44065.1"/>
    </source>
</evidence>
<sequence length="303" mass="36053">MTKRVTKKAERKTGQRTVQGRNRADEKFIMLPTVDFCFKELMQNAKVRKGIIAALLGVSPEEIEETTLLPTILRKEYEDDKYGILDVHVQMKNGIQIDFEMQVEEFDFWEKRIVFYLSKMITDQLHAGDNYDKIQKCIHVSILDFIHFPGDDRCYRKITLCDTETGEVYTDIMEIYVLELGKLPPEDQNEEGIVRWMRFFNAKNRKELEEMAKQNEYMDEAYQELDRLSADEEKRLEYETRLKYRRDKHAQIHYATRIGREEATDQINALHKQLLELGRLEDLKRAVEDKEYQKKLMKEFGIS</sequence>
<protein>
    <submittedName>
        <fullName evidence="1">Rpn family recombination-promoting nuclease/putative transposase</fullName>
    </submittedName>
</protein>
<accession>A0A3E4F8A0</accession>
<dbReference type="Proteomes" id="UP000261208">
    <property type="component" value="Unassembled WGS sequence"/>
</dbReference>
<evidence type="ECO:0000313" key="8">
    <source>
        <dbReference type="Proteomes" id="UP000285652"/>
    </source>
</evidence>
<dbReference type="Proteomes" id="UP000285652">
    <property type="component" value="Unassembled WGS sequence"/>
</dbReference>
<dbReference type="RefSeq" id="WP_117494380.1">
    <property type="nucleotide sequence ID" value="NZ_QRQQ01000009.1"/>
</dbReference>
<evidence type="ECO:0000313" key="7">
    <source>
        <dbReference type="Proteomes" id="UP000283652"/>
    </source>
</evidence>
<dbReference type="AlphaFoldDB" id="A0A3E4F8A0"/>
<dbReference type="PANTHER" id="PTHR41317:SF1">
    <property type="entry name" value="PD-(D_E)XK NUCLEASE FAMILY TRANSPOSASE"/>
    <property type="match status" value="1"/>
</dbReference>
<dbReference type="Proteomes" id="UP000260664">
    <property type="component" value="Unassembled WGS sequence"/>
</dbReference>